<sequence>MAIKVGSQLRSTATSAQVVVVRGSDADGVLKAAGAELTVDAVSNSAASASAGEVLPVGKRYVDQPSGIELLVISAGPGPLTFDGRELTLKESKPLPASD</sequence>
<dbReference type="EMBL" id="BAABCP010000002">
    <property type="protein sequence ID" value="GAA3947263.1"/>
    <property type="molecule type" value="Genomic_DNA"/>
</dbReference>
<dbReference type="Proteomes" id="UP001501591">
    <property type="component" value="Unassembled WGS sequence"/>
</dbReference>
<comment type="caution">
    <text evidence="1">The sequence shown here is derived from an EMBL/GenBank/DDBJ whole genome shotgun (WGS) entry which is preliminary data.</text>
</comment>
<gene>
    <name evidence="1" type="ORF">GCM10022383_26360</name>
</gene>
<organism evidence="1 2">
    <name type="scientific">Microbacterium soli</name>
    <dbReference type="NCBI Taxonomy" id="446075"/>
    <lineage>
        <taxon>Bacteria</taxon>
        <taxon>Bacillati</taxon>
        <taxon>Actinomycetota</taxon>
        <taxon>Actinomycetes</taxon>
        <taxon>Micrococcales</taxon>
        <taxon>Microbacteriaceae</taxon>
        <taxon>Microbacterium</taxon>
    </lineage>
</organism>
<name>A0ABP7NHB8_9MICO</name>
<dbReference type="RefSeq" id="WP_344820168.1">
    <property type="nucleotide sequence ID" value="NZ_BAABCP010000002.1"/>
</dbReference>
<proteinExistence type="predicted"/>
<accession>A0ABP7NHB8</accession>
<evidence type="ECO:0000313" key="2">
    <source>
        <dbReference type="Proteomes" id="UP001501591"/>
    </source>
</evidence>
<reference evidence="2" key="1">
    <citation type="journal article" date="2019" name="Int. J. Syst. Evol. Microbiol.">
        <title>The Global Catalogue of Microorganisms (GCM) 10K type strain sequencing project: providing services to taxonomists for standard genome sequencing and annotation.</title>
        <authorList>
            <consortium name="The Broad Institute Genomics Platform"/>
            <consortium name="The Broad Institute Genome Sequencing Center for Infectious Disease"/>
            <person name="Wu L."/>
            <person name="Ma J."/>
        </authorList>
    </citation>
    <scope>NUCLEOTIDE SEQUENCE [LARGE SCALE GENOMIC DNA]</scope>
    <source>
        <strain evidence="2">JCM 17024</strain>
    </source>
</reference>
<evidence type="ECO:0000313" key="1">
    <source>
        <dbReference type="EMBL" id="GAA3947263.1"/>
    </source>
</evidence>
<keyword evidence="2" id="KW-1185">Reference proteome</keyword>
<protein>
    <submittedName>
        <fullName evidence="1">Uncharacterized protein</fullName>
    </submittedName>
</protein>